<evidence type="ECO:0000313" key="1">
    <source>
        <dbReference type="EMBL" id="QQL45374.1"/>
    </source>
</evidence>
<proteinExistence type="predicted"/>
<keyword evidence="2" id="KW-1185">Reference proteome</keyword>
<evidence type="ECO:0000313" key="2">
    <source>
        <dbReference type="Proteomes" id="UP000475117"/>
    </source>
</evidence>
<reference evidence="1 2" key="1">
    <citation type="submission" date="2020-12" db="EMBL/GenBank/DDBJ databases">
        <title>Sulforoseuscoccus oceanibium gen. nov., sp. nov., a representative of the phylum Verrucomicrobia with special cytoplasmic membrane, and proposal of Sulforoseuscoccusaceae fam. nov.</title>
        <authorList>
            <person name="Xi F."/>
        </authorList>
    </citation>
    <scope>NUCLEOTIDE SEQUENCE [LARGE SCALE GENOMIC DNA]</scope>
    <source>
        <strain evidence="1 2">T37</strain>
    </source>
</reference>
<organism evidence="1 2">
    <name type="scientific">Sulfuriroseicoccus oceanibius</name>
    <dbReference type="NCBI Taxonomy" id="2707525"/>
    <lineage>
        <taxon>Bacteria</taxon>
        <taxon>Pseudomonadati</taxon>
        <taxon>Verrucomicrobiota</taxon>
        <taxon>Verrucomicrobiia</taxon>
        <taxon>Verrucomicrobiales</taxon>
        <taxon>Verrucomicrobiaceae</taxon>
        <taxon>Sulfuriroseicoccus</taxon>
    </lineage>
</organism>
<protein>
    <submittedName>
        <fullName evidence="1">Uncharacterized protein</fullName>
    </submittedName>
</protein>
<gene>
    <name evidence="1" type="ORF">G3M56_001930</name>
</gene>
<dbReference type="Proteomes" id="UP000475117">
    <property type="component" value="Chromosome"/>
</dbReference>
<dbReference type="RefSeq" id="WP_235203531.1">
    <property type="nucleotide sequence ID" value="NZ_CP066776.1"/>
</dbReference>
<dbReference type="KEGG" id="soa:G3M56_001930"/>
<dbReference type="EMBL" id="CP066776">
    <property type="protein sequence ID" value="QQL45374.1"/>
    <property type="molecule type" value="Genomic_DNA"/>
</dbReference>
<sequence length="103" mass="10988">MLVNRSQQMSISDAVESTFSGLEPCSHCCALAAAKADAEPTSGDAPKRSRTLDLTLKTEALTASPLGLPSLSTHGATIASHRLRDDHQLVWLLDQSIDHPPRA</sequence>
<accession>A0A6B3L800</accession>
<name>A0A6B3L800_9BACT</name>
<dbReference type="AlphaFoldDB" id="A0A6B3L800"/>